<dbReference type="GO" id="GO:0005840">
    <property type="term" value="C:ribosome"/>
    <property type="evidence" value="ECO:0007669"/>
    <property type="project" value="UniProtKB-KW"/>
</dbReference>
<evidence type="ECO:0000313" key="5">
    <source>
        <dbReference type="Proteomes" id="UP000019118"/>
    </source>
</evidence>
<dbReference type="PANTHER" id="PTHR36427">
    <property type="entry name" value="54S RIBOSOMAL PROTEIN L1, MITOCHONDRIAL"/>
    <property type="match status" value="1"/>
</dbReference>
<dbReference type="Gene3D" id="3.30.190.20">
    <property type="match status" value="1"/>
</dbReference>
<evidence type="ECO:0000256" key="2">
    <source>
        <dbReference type="ARBA" id="ARBA00022980"/>
    </source>
</evidence>
<dbReference type="InterPro" id="IPR023674">
    <property type="entry name" value="Ribosomal_uL1-like"/>
</dbReference>
<comment type="similarity">
    <text evidence="1">Belongs to the universal ribosomal protein uL1 family.</text>
</comment>
<reference evidence="4" key="2">
    <citation type="submission" date="2024-08" db="UniProtKB">
        <authorList>
            <consortium name="EnsemblMetazoa"/>
        </authorList>
    </citation>
    <scope>IDENTIFICATION</scope>
</reference>
<evidence type="ECO:0000313" key="4">
    <source>
        <dbReference type="EnsemblMetazoa" id="XP_019772594.1"/>
    </source>
</evidence>
<keyword evidence="2" id="KW-0689">Ribosomal protein</keyword>
<dbReference type="Pfam" id="PF00687">
    <property type="entry name" value="Ribosomal_L1"/>
    <property type="match status" value="1"/>
</dbReference>
<dbReference type="InterPro" id="IPR028364">
    <property type="entry name" value="Ribosomal_uL1/biogenesis"/>
</dbReference>
<proteinExistence type="inferred from homology"/>
<dbReference type="Proteomes" id="UP000019118">
    <property type="component" value="Unassembled WGS sequence"/>
</dbReference>
<accession>A0AAR5QH89</accession>
<name>A0AAR5QH89_DENPD</name>
<evidence type="ECO:0000256" key="1">
    <source>
        <dbReference type="ARBA" id="ARBA00010531"/>
    </source>
</evidence>
<organism evidence="4 5">
    <name type="scientific">Dendroctonus ponderosae</name>
    <name type="common">Mountain pine beetle</name>
    <dbReference type="NCBI Taxonomy" id="77166"/>
    <lineage>
        <taxon>Eukaryota</taxon>
        <taxon>Metazoa</taxon>
        <taxon>Ecdysozoa</taxon>
        <taxon>Arthropoda</taxon>
        <taxon>Hexapoda</taxon>
        <taxon>Insecta</taxon>
        <taxon>Pterygota</taxon>
        <taxon>Neoptera</taxon>
        <taxon>Endopterygota</taxon>
        <taxon>Coleoptera</taxon>
        <taxon>Polyphaga</taxon>
        <taxon>Cucujiformia</taxon>
        <taxon>Curculionidae</taxon>
        <taxon>Scolytinae</taxon>
        <taxon>Dendroctonus</taxon>
    </lineage>
</organism>
<evidence type="ECO:0000256" key="3">
    <source>
        <dbReference type="ARBA" id="ARBA00023274"/>
    </source>
</evidence>
<dbReference type="SUPFAM" id="SSF56808">
    <property type="entry name" value="Ribosomal protein L1"/>
    <property type="match status" value="1"/>
</dbReference>
<dbReference type="AlphaFoldDB" id="A0AAR5QH89"/>
<dbReference type="InterPro" id="IPR016095">
    <property type="entry name" value="Ribosomal_uL1_3-a/b-sand"/>
</dbReference>
<dbReference type="GO" id="GO:1990904">
    <property type="term" value="C:ribonucleoprotein complex"/>
    <property type="evidence" value="ECO:0007669"/>
    <property type="project" value="UniProtKB-KW"/>
</dbReference>
<evidence type="ECO:0008006" key="6">
    <source>
        <dbReference type="Google" id="ProtNLM"/>
    </source>
</evidence>
<dbReference type="PANTHER" id="PTHR36427:SF3">
    <property type="entry name" value="LARGE RIBOSOMAL SUBUNIT PROTEIN UL1M"/>
    <property type="match status" value="1"/>
</dbReference>
<dbReference type="EnsemblMetazoa" id="XM_019917035.1">
    <property type="protein sequence ID" value="XP_019772594.1"/>
    <property type="gene ID" value="LOC109546179"/>
</dbReference>
<reference evidence="5" key="1">
    <citation type="journal article" date="2013" name="Genome Biol.">
        <title>Draft genome of the mountain pine beetle, Dendroctonus ponderosae Hopkins, a major forest pest.</title>
        <authorList>
            <person name="Keeling C.I."/>
            <person name="Yuen M.M."/>
            <person name="Liao N.Y."/>
            <person name="Docking T.R."/>
            <person name="Chan S.K."/>
            <person name="Taylor G.A."/>
            <person name="Palmquist D.L."/>
            <person name="Jackman S.D."/>
            <person name="Nguyen A."/>
            <person name="Li M."/>
            <person name="Henderson H."/>
            <person name="Janes J.K."/>
            <person name="Zhao Y."/>
            <person name="Pandoh P."/>
            <person name="Moore R."/>
            <person name="Sperling F.A."/>
            <person name="Huber D.P."/>
            <person name="Birol I."/>
            <person name="Jones S.J."/>
            <person name="Bohlmann J."/>
        </authorList>
    </citation>
    <scope>NUCLEOTIDE SEQUENCE</scope>
</reference>
<sequence>MNLGYSVLTKRLSHLIQISSTGHFLKNVVRSPSLAAIQARDYAARKGTRERKSKAKVKMEVKKIGFIPHNLRNREKMLASRASKKYDDSWKRDPIDDVYVMKYYKWTVHSFVDAVKAHRETHHPEIYNRPNAELFVTIDLNMQGEKKTRFVDNFKRIAGIPHKFDIKEERTVIAFAKNTESIQEAIKAGAQMSGGVDLIKQIQNGQVLLQDFQHVIAHPDILAELLVLRGIMKKKFPNTKSGTLDANLGPVVDRFLNGIAYQALKDEYEHDFGQIETVIGTLNMDPEDLERNFIALINDIYTQKPKREGQFVTRCLLWSPPSDEKLKVGFSHYLIDNKKKASEEAADEVIEESVAAV</sequence>
<protein>
    <recommendedName>
        <fullName evidence="6">39S ribosomal protein L1, mitochondrial</fullName>
    </recommendedName>
</protein>
<keyword evidence="5" id="KW-1185">Reference proteome</keyword>
<dbReference type="Gene3D" id="3.40.50.790">
    <property type="match status" value="1"/>
</dbReference>
<keyword evidence="3" id="KW-0687">Ribonucleoprotein</keyword>